<feature type="transmembrane region" description="Helical" evidence="6">
    <location>
        <begin position="12"/>
        <end position="31"/>
    </location>
</feature>
<name>A0A6P8HJZ6_ACTTE</name>
<evidence type="ECO:0000313" key="7">
    <source>
        <dbReference type="Proteomes" id="UP000515163"/>
    </source>
</evidence>
<dbReference type="GeneID" id="116290073"/>
<feature type="transmembrane region" description="Helical" evidence="6">
    <location>
        <begin position="79"/>
        <end position="106"/>
    </location>
</feature>
<reference evidence="8" key="1">
    <citation type="submission" date="2025-08" db="UniProtKB">
        <authorList>
            <consortium name="RefSeq"/>
        </authorList>
    </citation>
    <scope>IDENTIFICATION</scope>
    <source>
        <tissue evidence="8">Tentacle</tissue>
    </source>
</reference>
<feature type="transmembrane region" description="Helical" evidence="6">
    <location>
        <begin position="43"/>
        <end position="67"/>
    </location>
</feature>
<dbReference type="Proteomes" id="UP000515163">
    <property type="component" value="Unplaced"/>
</dbReference>
<dbReference type="KEGG" id="aten:116290073"/>
<dbReference type="OrthoDB" id="5967320at2759"/>
<feature type="transmembrane region" description="Helical" evidence="6">
    <location>
        <begin position="138"/>
        <end position="162"/>
    </location>
</feature>
<keyword evidence="3 6" id="KW-0812">Transmembrane</keyword>
<evidence type="ECO:0000313" key="8">
    <source>
        <dbReference type="RefSeq" id="XP_031552915.1"/>
    </source>
</evidence>
<evidence type="ECO:0000256" key="5">
    <source>
        <dbReference type="ARBA" id="ARBA00023136"/>
    </source>
</evidence>
<keyword evidence="7" id="KW-1185">Reference proteome</keyword>
<dbReference type="InterPro" id="IPR007237">
    <property type="entry name" value="CD20-like"/>
</dbReference>
<dbReference type="PANTHER" id="PTHR23320:SF165">
    <property type="entry name" value="MARVEL DOMAIN-CONTAINING PROTEIN"/>
    <property type="match status" value="1"/>
</dbReference>
<dbReference type="PANTHER" id="PTHR23320">
    <property type="entry name" value="MEMBRANE-SPANNING 4-DOMAINS SUBFAMILY A MS4A -RELATED"/>
    <property type="match status" value="1"/>
</dbReference>
<dbReference type="InParanoid" id="A0A6P8HJZ6"/>
<organism evidence="7 8">
    <name type="scientific">Actinia tenebrosa</name>
    <name type="common">Australian red waratah sea anemone</name>
    <dbReference type="NCBI Taxonomy" id="6105"/>
    <lineage>
        <taxon>Eukaryota</taxon>
        <taxon>Metazoa</taxon>
        <taxon>Cnidaria</taxon>
        <taxon>Anthozoa</taxon>
        <taxon>Hexacorallia</taxon>
        <taxon>Actiniaria</taxon>
        <taxon>Actiniidae</taxon>
        <taxon>Actinia</taxon>
    </lineage>
</organism>
<dbReference type="Pfam" id="PF04103">
    <property type="entry name" value="CD20"/>
    <property type="match status" value="1"/>
</dbReference>
<gene>
    <name evidence="8" type="primary">LOC116290073</name>
</gene>
<sequence>MAFNFRYTRYSAFCHLILGGLCIIFGIADRASMYDPDAFQTEGVIAIWMGAWFFMTGILGCFATQRIPNSARPNAPLVGTYLAFSIVGTVFAGTMIICYSIGIAIIASSGRASTETCNSDGECTWTPSSPKCPNKCRVSVGLGAMIIIFAVVEFGVGIWSSICCCMGYECCCCDTSTPQQMHQGQIVYLQTQGGPVGAYVMTQGPNGMPVAVPAMTGGPVYPAPNQDVDGQGYMMQTRPQGAMAVTPTHQVQGFPTSIAQQPVVTTQHAFNAPTTGYRV</sequence>
<dbReference type="FunCoup" id="A0A6P8HJZ6">
    <property type="interactions" value="587"/>
</dbReference>
<evidence type="ECO:0000256" key="4">
    <source>
        <dbReference type="ARBA" id="ARBA00022989"/>
    </source>
</evidence>
<evidence type="ECO:0000256" key="6">
    <source>
        <dbReference type="SAM" id="Phobius"/>
    </source>
</evidence>
<dbReference type="InterPro" id="IPR030417">
    <property type="entry name" value="MS4A"/>
</dbReference>
<keyword evidence="4 6" id="KW-1133">Transmembrane helix</keyword>
<evidence type="ECO:0000256" key="1">
    <source>
        <dbReference type="ARBA" id="ARBA00004141"/>
    </source>
</evidence>
<evidence type="ECO:0000256" key="2">
    <source>
        <dbReference type="ARBA" id="ARBA00009565"/>
    </source>
</evidence>
<evidence type="ECO:0000256" key="3">
    <source>
        <dbReference type="ARBA" id="ARBA00022692"/>
    </source>
</evidence>
<dbReference type="RefSeq" id="XP_031552915.1">
    <property type="nucleotide sequence ID" value="XM_031697055.1"/>
</dbReference>
<accession>A0A6P8HJZ6</accession>
<protein>
    <submittedName>
        <fullName evidence="8">Uncharacterized protein LOC116290073</fullName>
    </submittedName>
</protein>
<keyword evidence="5 6" id="KW-0472">Membrane</keyword>
<comment type="similarity">
    <text evidence="2">Belongs to the MS4A family.</text>
</comment>
<dbReference type="AlphaFoldDB" id="A0A6P8HJZ6"/>
<proteinExistence type="inferred from homology"/>
<dbReference type="GO" id="GO:0016020">
    <property type="term" value="C:membrane"/>
    <property type="evidence" value="ECO:0007669"/>
    <property type="project" value="UniProtKB-SubCell"/>
</dbReference>
<comment type="subcellular location">
    <subcellularLocation>
        <location evidence="1">Membrane</location>
        <topology evidence="1">Multi-pass membrane protein</topology>
    </subcellularLocation>
</comment>